<accession>A0A3R9P5F5</accession>
<evidence type="ECO:0000313" key="2">
    <source>
        <dbReference type="Proteomes" id="UP000275076"/>
    </source>
</evidence>
<reference evidence="1 2" key="1">
    <citation type="submission" date="2018-10" db="EMBL/GenBank/DDBJ databases">
        <title>Draft genome sequence of Bacillus salarius IM0101, isolated from a hypersaline soil in Inner Mongolia, China.</title>
        <authorList>
            <person name="Yamprayoonswat W."/>
            <person name="Boonvisut S."/>
            <person name="Jumpathong W."/>
            <person name="Sittihan S."/>
            <person name="Ruangsuj P."/>
            <person name="Wanthongcharoen S."/>
            <person name="Thongpramul N."/>
            <person name="Pimmason S."/>
            <person name="Yu B."/>
            <person name="Yasawong M."/>
        </authorList>
    </citation>
    <scope>NUCLEOTIDE SEQUENCE [LARGE SCALE GENOMIC DNA]</scope>
    <source>
        <strain evidence="1 2">IM0101</strain>
    </source>
</reference>
<organism evidence="1 2">
    <name type="scientific">Salibacterium salarium</name>
    <dbReference type="NCBI Taxonomy" id="284579"/>
    <lineage>
        <taxon>Bacteria</taxon>
        <taxon>Bacillati</taxon>
        <taxon>Bacillota</taxon>
        <taxon>Bacilli</taxon>
        <taxon>Bacillales</taxon>
        <taxon>Bacillaceae</taxon>
    </lineage>
</organism>
<name>A0A3R9P5F5_9BACI</name>
<dbReference type="EMBL" id="RBVX01000023">
    <property type="protein sequence ID" value="RSL31562.1"/>
    <property type="molecule type" value="Genomic_DNA"/>
</dbReference>
<gene>
    <name evidence="1" type="ORF">D7Z54_20205</name>
</gene>
<evidence type="ECO:0000313" key="1">
    <source>
        <dbReference type="EMBL" id="RSL31562.1"/>
    </source>
</evidence>
<dbReference type="AlphaFoldDB" id="A0A3R9P5F5"/>
<protein>
    <submittedName>
        <fullName evidence="1">Uncharacterized protein</fullName>
    </submittedName>
</protein>
<proteinExistence type="predicted"/>
<comment type="caution">
    <text evidence="1">The sequence shown here is derived from an EMBL/GenBank/DDBJ whole genome shotgun (WGS) entry which is preliminary data.</text>
</comment>
<dbReference type="Proteomes" id="UP000275076">
    <property type="component" value="Unassembled WGS sequence"/>
</dbReference>
<keyword evidence="2" id="KW-1185">Reference proteome</keyword>
<sequence>MSNDMDVHEIARQLTAETAASDKQEIKTLIKEARSKKGFDITSDVLIPSLLKMREQDRQFTIELIQRCLKNS</sequence>
<dbReference type="RefSeq" id="WP_125558401.1">
    <property type="nucleotide sequence ID" value="NZ_RBVX01000023.1"/>
</dbReference>